<dbReference type="PANTHER" id="PTHR11136:SF0">
    <property type="entry name" value="DIHYDROFOLATE SYNTHETASE-RELATED"/>
    <property type="match status" value="1"/>
</dbReference>
<comment type="caution">
    <text evidence="25">The sequence shown here is derived from an EMBL/GenBank/DDBJ whole genome shotgun (WGS) entry which is preliminary data.</text>
</comment>
<sequence length="435" mass="45738">MPDALDLLLDRPQYADVADDAFAPGLDRMRALLDGMGTPHEALRAVHVAGTNGKGSTAAMTAAIAAAAGLRTGLHTSPHLTHVAQRMRVDGTPAPTDWLADTLDAHRNLIEKTQPSFFELAVALTFRYFAEQDVDLAVIEVGLGGRLDSTNVLAPALSVLTHVGLDHTDMLGDTLDAIAREKAGIIKPETPALSAVTPDEAQAAIAEVAATQDAPLHRLDDEATWTTHRSGLTGSAFSLDTPARHYDRLSLSLAGPHQQRNAALAVRAAELTVLADADDAAADAAVRDGLGDVRGHTGFHGRLDVLREAPLLVVDVGHNPPAIAATLDVVAPVVADRGGTLHVCLNAVRGKQLDETARLLAAHDAVVTPIPIDTKRALPPDEIAERLRAQGVTVNAPQPLADALDAFERSAAPADGLLLTGSHKLVDVLPPRFRD</sequence>
<keyword evidence="12 22" id="KW-0067">ATP-binding</keyword>
<comment type="catalytic activity">
    <reaction evidence="18">
        <text>(6S)-5,6,7,8-tetrahydrofolyl-(gamma-L-Glu)(n) + L-glutamate + ATP = (6S)-5,6,7,8-tetrahydrofolyl-(gamma-L-Glu)(n+1) + ADP + phosphate + H(+)</text>
        <dbReference type="Rhea" id="RHEA:10580"/>
        <dbReference type="Rhea" id="RHEA-COMP:14738"/>
        <dbReference type="Rhea" id="RHEA-COMP:14740"/>
        <dbReference type="ChEBI" id="CHEBI:15378"/>
        <dbReference type="ChEBI" id="CHEBI:29985"/>
        <dbReference type="ChEBI" id="CHEBI:30616"/>
        <dbReference type="ChEBI" id="CHEBI:43474"/>
        <dbReference type="ChEBI" id="CHEBI:141005"/>
        <dbReference type="ChEBI" id="CHEBI:456216"/>
        <dbReference type="EC" id="6.3.2.17"/>
    </reaction>
</comment>
<evidence type="ECO:0000256" key="13">
    <source>
        <dbReference type="ARBA" id="ARBA00022842"/>
    </source>
</evidence>
<protein>
    <recommendedName>
        <fullName evidence="8">Dihydrofolate synthase/folylpolyglutamate synthase</fullName>
        <ecNumber evidence="6">6.3.2.12</ecNumber>
        <ecNumber evidence="7">6.3.2.17</ecNumber>
    </recommendedName>
    <alternativeName>
        <fullName evidence="17">Folylpoly-gamma-glutamate synthetase-dihydrofolate synthetase</fullName>
    </alternativeName>
    <alternativeName>
        <fullName evidence="15">Folylpolyglutamate synthetase</fullName>
    </alternativeName>
    <alternativeName>
        <fullName evidence="16">Tetrahydrofolylpolyglutamate synthase</fullName>
    </alternativeName>
</protein>
<dbReference type="GO" id="GO:0008841">
    <property type="term" value="F:dihydrofolate synthase activity"/>
    <property type="evidence" value="ECO:0007669"/>
    <property type="project" value="UniProtKB-EC"/>
</dbReference>
<organism evidence="25 26">
    <name type="scientific">Salinibacter ruber</name>
    <dbReference type="NCBI Taxonomy" id="146919"/>
    <lineage>
        <taxon>Bacteria</taxon>
        <taxon>Pseudomonadati</taxon>
        <taxon>Rhodothermota</taxon>
        <taxon>Rhodothermia</taxon>
        <taxon>Rhodothermales</taxon>
        <taxon>Salinibacteraceae</taxon>
        <taxon>Salinibacter</taxon>
    </lineage>
</organism>
<evidence type="ECO:0000256" key="14">
    <source>
        <dbReference type="ARBA" id="ARBA00022909"/>
    </source>
</evidence>
<dbReference type="Proteomes" id="UP001155027">
    <property type="component" value="Unassembled WGS sequence"/>
</dbReference>
<comment type="cofactor">
    <cofactor evidence="1">
        <name>Mg(2+)</name>
        <dbReference type="ChEBI" id="CHEBI:18420"/>
    </cofactor>
</comment>
<evidence type="ECO:0000256" key="19">
    <source>
        <dbReference type="ARBA" id="ARBA00047808"/>
    </source>
</evidence>
<evidence type="ECO:0000256" key="17">
    <source>
        <dbReference type="ARBA" id="ARBA00032510"/>
    </source>
</evidence>
<comment type="catalytic activity">
    <reaction evidence="21">
        <text>7,8-dihydropteroate + L-glutamate + ATP = 7,8-dihydrofolate + ADP + phosphate + H(+)</text>
        <dbReference type="Rhea" id="RHEA:23584"/>
        <dbReference type="ChEBI" id="CHEBI:15378"/>
        <dbReference type="ChEBI" id="CHEBI:17839"/>
        <dbReference type="ChEBI" id="CHEBI:29985"/>
        <dbReference type="ChEBI" id="CHEBI:30616"/>
        <dbReference type="ChEBI" id="CHEBI:43474"/>
        <dbReference type="ChEBI" id="CHEBI:57451"/>
        <dbReference type="ChEBI" id="CHEBI:456216"/>
        <dbReference type="EC" id="6.3.2.12"/>
    </reaction>
</comment>
<dbReference type="Pfam" id="PF08245">
    <property type="entry name" value="Mur_ligase_M"/>
    <property type="match status" value="1"/>
</dbReference>
<dbReference type="GO" id="GO:0005524">
    <property type="term" value="F:ATP binding"/>
    <property type="evidence" value="ECO:0007669"/>
    <property type="project" value="UniProtKB-KW"/>
</dbReference>
<dbReference type="RefSeq" id="WP_259079663.1">
    <property type="nucleotide sequence ID" value="NZ_JANUAU010000003.1"/>
</dbReference>
<dbReference type="InterPro" id="IPR013221">
    <property type="entry name" value="Mur_ligase_cen"/>
</dbReference>
<evidence type="ECO:0000256" key="12">
    <source>
        <dbReference type="ARBA" id="ARBA00022840"/>
    </source>
</evidence>
<gene>
    <name evidence="25" type="ORF">GGP71_001036</name>
</gene>
<evidence type="ECO:0000256" key="21">
    <source>
        <dbReference type="ARBA" id="ARBA00049161"/>
    </source>
</evidence>
<dbReference type="SUPFAM" id="SSF53244">
    <property type="entry name" value="MurD-like peptide ligases, peptide-binding domain"/>
    <property type="match status" value="1"/>
</dbReference>
<evidence type="ECO:0000256" key="11">
    <source>
        <dbReference type="ARBA" id="ARBA00022741"/>
    </source>
</evidence>
<evidence type="ECO:0000313" key="26">
    <source>
        <dbReference type="Proteomes" id="UP001155027"/>
    </source>
</evidence>
<evidence type="ECO:0000256" key="22">
    <source>
        <dbReference type="PIRNR" id="PIRNR001563"/>
    </source>
</evidence>
<dbReference type="InterPro" id="IPR036565">
    <property type="entry name" value="Mur-like_cat_sf"/>
</dbReference>
<evidence type="ECO:0000256" key="8">
    <source>
        <dbReference type="ARBA" id="ARBA00019357"/>
    </source>
</evidence>
<comment type="catalytic activity">
    <reaction evidence="19">
        <text>10-formyltetrahydrofolyl-(gamma-L-Glu)(n) + L-glutamate + ATP = 10-formyltetrahydrofolyl-(gamma-L-Glu)(n+1) + ADP + phosphate + H(+)</text>
        <dbReference type="Rhea" id="RHEA:51904"/>
        <dbReference type="Rhea" id="RHEA-COMP:13088"/>
        <dbReference type="Rhea" id="RHEA-COMP:14300"/>
        <dbReference type="ChEBI" id="CHEBI:15378"/>
        <dbReference type="ChEBI" id="CHEBI:29985"/>
        <dbReference type="ChEBI" id="CHEBI:30616"/>
        <dbReference type="ChEBI" id="CHEBI:43474"/>
        <dbReference type="ChEBI" id="CHEBI:134413"/>
        <dbReference type="ChEBI" id="CHEBI:456216"/>
        <dbReference type="EC" id="6.3.2.17"/>
    </reaction>
</comment>
<dbReference type="InterPro" id="IPR018109">
    <property type="entry name" value="Folylpolyglutamate_synth_CS"/>
</dbReference>
<evidence type="ECO:0000313" key="25">
    <source>
        <dbReference type="EMBL" id="MCS3677120.1"/>
    </source>
</evidence>
<evidence type="ECO:0000256" key="6">
    <source>
        <dbReference type="ARBA" id="ARBA00013023"/>
    </source>
</evidence>
<keyword evidence="13" id="KW-0460">Magnesium</keyword>
<comment type="pathway">
    <text evidence="4">Cofactor biosynthesis; tetrahydrofolylpolyglutamate biosynthesis.</text>
</comment>
<dbReference type="PROSITE" id="PS01012">
    <property type="entry name" value="FOLYLPOLYGLU_SYNT_2"/>
    <property type="match status" value="1"/>
</dbReference>
<evidence type="ECO:0000259" key="23">
    <source>
        <dbReference type="Pfam" id="PF02875"/>
    </source>
</evidence>
<dbReference type="SUPFAM" id="SSF53623">
    <property type="entry name" value="MurD-like peptide ligases, catalytic domain"/>
    <property type="match status" value="1"/>
</dbReference>
<keyword evidence="10" id="KW-0479">Metal-binding</keyword>
<dbReference type="GO" id="GO:0046656">
    <property type="term" value="P:folic acid biosynthetic process"/>
    <property type="evidence" value="ECO:0007669"/>
    <property type="project" value="UniProtKB-KW"/>
</dbReference>
<dbReference type="GO" id="GO:0005737">
    <property type="term" value="C:cytoplasm"/>
    <property type="evidence" value="ECO:0007669"/>
    <property type="project" value="TreeGrafter"/>
</dbReference>
<dbReference type="FunFam" id="3.40.1190.10:FF:000011">
    <property type="entry name" value="Folylpolyglutamate synthase/dihydrofolate synthase"/>
    <property type="match status" value="1"/>
</dbReference>
<evidence type="ECO:0000256" key="1">
    <source>
        <dbReference type="ARBA" id="ARBA00001946"/>
    </source>
</evidence>
<accession>A0A9X2PUN0</accession>
<dbReference type="InterPro" id="IPR001645">
    <property type="entry name" value="Folylpolyglutamate_synth"/>
</dbReference>
<evidence type="ECO:0000256" key="2">
    <source>
        <dbReference type="ARBA" id="ARBA00002714"/>
    </source>
</evidence>
<evidence type="ECO:0000256" key="9">
    <source>
        <dbReference type="ARBA" id="ARBA00022598"/>
    </source>
</evidence>
<keyword evidence="9 22" id="KW-0436">Ligase</keyword>
<evidence type="ECO:0000256" key="15">
    <source>
        <dbReference type="ARBA" id="ARBA00030048"/>
    </source>
</evidence>
<dbReference type="PIRSF" id="PIRSF001563">
    <property type="entry name" value="Folylpolyglu_synth"/>
    <property type="match status" value="1"/>
</dbReference>
<feature type="domain" description="Mur ligase central" evidence="24">
    <location>
        <begin position="48"/>
        <end position="268"/>
    </location>
</feature>
<keyword evidence="14" id="KW-0289">Folate biosynthesis</keyword>
<evidence type="ECO:0000256" key="20">
    <source>
        <dbReference type="ARBA" id="ARBA00049035"/>
    </source>
</evidence>
<feature type="domain" description="Mur ligase C-terminal" evidence="23">
    <location>
        <begin position="301"/>
        <end position="422"/>
    </location>
</feature>
<keyword evidence="11 22" id="KW-0547">Nucleotide-binding</keyword>
<evidence type="ECO:0000256" key="5">
    <source>
        <dbReference type="ARBA" id="ARBA00008276"/>
    </source>
</evidence>
<comment type="similarity">
    <text evidence="5 22">Belongs to the folylpolyglutamate synthase family.</text>
</comment>
<dbReference type="Pfam" id="PF02875">
    <property type="entry name" value="Mur_ligase_C"/>
    <property type="match status" value="1"/>
</dbReference>
<dbReference type="Gene3D" id="3.40.1190.10">
    <property type="entry name" value="Mur-like, catalytic domain"/>
    <property type="match status" value="1"/>
</dbReference>
<comment type="pathway">
    <text evidence="3">Cofactor biosynthesis; tetrahydrofolate biosynthesis; 7,8-dihydrofolate from 2-amino-4-hydroxy-6-hydroxymethyl-7,8-dihydropteridine diphosphate and 4-aminobenzoate: step 2/2.</text>
</comment>
<comment type="catalytic activity">
    <reaction evidence="20">
        <text>(6R)-5,10-methylenetetrahydrofolyl-(gamma-L-Glu)(n) + L-glutamate + ATP = (6R)-5,10-methylenetetrahydrofolyl-(gamma-L-Glu)(n+1) + ADP + phosphate + H(+)</text>
        <dbReference type="Rhea" id="RHEA:51912"/>
        <dbReference type="Rhea" id="RHEA-COMP:13257"/>
        <dbReference type="Rhea" id="RHEA-COMP:13258"/>
        <dbReference type="ChEBI" id="CHEBI:15378"/>
        <dbReference type="ChEBI" id="CHEBI:29985"/>
        <dbReference type="ChEBI" id="CHEBI:30616"/>
        <dbReference type="ChEBI" id="CHEBI:43474"/>
        <dbReference type="ChEBI" id="CHEBI:136572"/>
        <dbReference type="ChEBI" id="CHEBI:456216"/>
        <dbReference type="EC" id="6.3.2.17"/>
    </reaction>
</comment>
<evidence type="ECO:0000256" key="7">
    <source>
        <dbReference type="ARBA" id="ARBA00013025"/>
    </source>
</evidence>
<dbReference type="InterPro" id="IPR036615">
    <property type="entry name" value="Mur_ligase_C_dom_sf"/>
</dbReference>
<evidence type="ECO:0000256" key="4">
    <source>
        <dbReference type="ARBA" id="ARBA00005150"/>
    </source>
</evidence>
<evidence type="ECO:0000259" key="24">
    <source>
        <dbReference type="Pfam" id="PF08245"/>
    </source>
</evidence>
<evidence type="ECO:0000256" key="18">
    <source>
        <dbReference type="ARBA" id="ARBA00047493"/>
    </source>
</evidence>
<name>A0A9X2PUN0_9BACT</name>
<dbReference type="InterPro" id="IPR004101">
    <property type="entry name" value="Mur_ligase_C"/>
</dbReference>
<evidence type="ECO:0000256" key="16">
    <source>
        <dbReference type="ARBA" id="ARBA00030592"/>
    </source>
</evidence>
<evidence type="ECO:0000256" key="3">
    <source>
        <dbReference type="ARBA" id="ARBA00004799"/>
    </source>
</evidence>
<dbReference type="Gene3D" id="3.90.190.20">
    <property type="entry name" value="Mur ligase, C-terminal domain"/>
    <property type="match status" value="1"/>
</dbReference>
<dbReference type="EC" id="6.3.2.17" evidence="7"/>
<dbReference type="EMBL" id="JANUAU010000003">
    <property type="protein sequence ID" value="MCS3677120.1"/>
    <property type="molecule type" value="Genomic_DNA"/>
</dbReference>
<comment type="function">
    <text evidence="2">Functions in two distinct reactions of the de novo folate biosynthetic pathway. Catalyzes the addition of a glutamate residue to dihydropteroate (7,8-dihydropteroate or H2Pte) to form dihydrofolate (7,8-dihydrofolate monoglutamate or H2Pte-Glu). Also catalyzes successive additions of L-glutamate to tetrahydrofolate or 10-formyltetrahydrofolate or 5,10-methylenetetrahydrofolate, leading to folylpolyglutamate derivatives.</text>
</comment>
<dbReference type="AlphaFoldDB" id="A0A9X2PUN0"/>
<proteinExistence type="inferred from homology"/>
<evidence type="ECO:0000256" key="10">
    <source>
        <dbReference type="ARBA" id="ARBA00022723"/>
    </source>
</evidence>
<dbReference type="PANTHER" id="PTHR11136">
    <property type="entry name" value="FOLYLPOLYGLUTAMATE SYNTHASE-RELATED"/>
    <property type="match status" value="1"/>
</dbReference>
<dbReference type="NCBIfam" id="TIGR01499">
    <property type="entry name" value="folC"/>
    <property type="match status" value="1"/>
</dbReference>
<dbReference type="GO" id="GO:0046872">
    <property type="term" value="F:metal ion binding"/>
    <property type="evidence" value="ECO:0007669"/>
    <property type="project" value="UniProtKB-KW"/>
</dbReference>
<dbReference type="GO" id="GO:0004326">
    <property type="term" value="F:tetrahydrofolylpolyglutamate synthase activity"/>
    <property type="evidence" value="ECO:0007669"/>
    <property type="project" value="UniProtKB-EC"/>
</dbReference>
<dbReference type="EC" id="6.3.2.12" evidence="6"/>
<reference evidence="25" key="1">
    <citation type="submission" date="2022-08" db="EMBL/GenBank/DDBJ databases">
        <title>Genomic Encyclopedia of Type Strains, Phase V (KMG-V): Genome sequencing to study the core and pangenomes of soil and plant-associated prokaryotes.</title>
        <authorList>
            <person name="Whitman W."/>
        </authorList>
    </citation>
    <scope>NUCLEOTIDE SEQUENCE</scope>
    <source>
        <strain evidence="25">0</strain>
    </source>
</reference>